<keyword evidence="1" id="KW-0472">Membrane</keyword>
<dbReference type="EMBL" id="JANPWB010000007">
    <property type="protein sequence ID" value="KAJ1171578.1"/>
    <property type="molecule type" value="Genomic_DNA"/>
</dbReference>
<keyword evidence="1" id="KW-0812">Transmembrane</keyword>
<gene>
    <name evidence="2" type="ORF">NDU88_003439</name>
</gene>
<keyword evidence="3" id="KW-1185">Reference proteome</keyword>
<organism evidence="2 3">
    <name type="scientific">Pleurodeles waltl</name>
    <name type="common">Iberian ribbed newt</name>
    <dbReference type="NCBI Taxonomy" id="8319"/>
    <lineage>
        <taxon>Eukaryota</taxon>
        <taxon>Metazoa</taxon>
        <taxon>Chordata</taxon>
        <taxon>Craniata</taxon>
        <taxon>Vertebrata</taxon>
        <taxon>Euteleostomi</taxon>
        <taxon>Amphibia</taxon>
        <taxon>Batrachia</taxon>
        <taxon>Caudata</taxon>
        <taxon>Salamandroidea</taxon>
        <taxon>Salamandridae</taxon>
        <taxon>Pleurodelinae</taxon>
        <taxon>Pleurodeles</taxon>
    </lineage>
</organism>
<evidence type="ECO:0000256" key="1">
    <source>
        <dbReference type="SAM" id="Phobius"/>
    </source>
</evidence>
<sequence>MAQQSALHETQFTDIQWKKEDFENRQCRNKLRILGIQEGAEGQEPRAFIVKIFRAAFPDLVGWDWEKEVQRVYRFPLYLKKQQMAEEATVNHPHPRAIIVYFGNSLLRKAVFEKACLIQKLTARVLLFLLALISVIAQWKDVGV</sequence>
<proteinExistence type="predicted"/>
<reference evidence="2" key="1">
    <citation type="journal article" date="2022" name="bioRxiv">
        <title>Sequencing and chromosome-scale assembly of the giantPleurodeles waltlgenome.</title>
        <authorList>
            <person name="Brown T."/>
            <person name="Elewa A."/>
            <person name="Iarovenko S."/>
            <person name="Subramanian E."/>
            <person name="Araus A.J."/>
            <person name="Petzold A."/>
            <person name="Susuki M."/>
            <person name="Suzuki K.-i.T."/>
            <person name="Hayashi T."/>
            <person name="Toyoda A."/>
            <person name="Oliveira C."/>
            <person name="Osipova E."/>
            <person name="Leigh N.D."/>
            <person name="Simon A."/>
            <person name="Yun M.H."/>
        </authorList>
    </citation>
    <scope>NUCLEOTIDE SEQUENCE</scope>
    <source>
        <strain evidence="2">20211129_DDA</strain>
        <tissue evidence="2">Liver</tissue>
    </source>
</reference>
<dbReference type="AlphaFoldDB" id="A0AAV7T6N0"/>
<accession>A0AAV7T6N0</accession>
<evidence type="ECO:0000313" key="3">
    <source>
        <dbReference type="Proteomes" id="UP001066276"/>
    </source>
</evidence>
<keyword evidence="1" id="KW-1133">Transmembrane helix</keyword>
<comment type="caution">
    <text evidence="2">The sequence shown here is derived from an EMBL/GenBank/DDBJ whole genome shotgun (WGS) entry which is preliminary data.</text>
</comment>
<protein>
    <submittedName>
        <fullName evidence="2">Uncharacterized protein</fullName>
    </submittedName>
</protein>
<dbReference type="Gene3D" id="3.30.70.1820">
    <property type="entry name" value="L1 transposable element, RRM domain"/>
    <property type="match status" value="1"/>
</dbReference>
<name>A0AAV7T6N0_PLEWA</name>
<evidence type="ECO:0000313" key="2">
    <source>
        <dbReference type="EMBL" id="KAJ1171578.1"/>
    </source>
</evidence>
<dbReference type="Proteomes" id="UP001066276">
    <property type="component" value="Chromosome 4_1"/>
</dbReference>
<feature type="transmembrane region" description="Helical" evidence="1">
    <location>
        <begin position="121"/>
        <end position="139"/>
    </location>
</feature>